<evidence type="ECO:0000313" key="2">
    <source>
        <dbReference type="EMBL" id="KAG4418163.1"/>
    </source>
</evidence>
<organism evidence="2 3">
    <name type="scientific">Cadophora malorum</name>
    <dbReference type="NCBI Taxonomy" id="108018"/>
    <lineage>
        <taxon>Eukaryota</taxon>
        <taxon>Fungi</taxon>
        <taxon>Dikarya</taxon>
        <taxon>Ascomycota</taxon>
        <taxon>Pezizomycotina</taxon>
        <taxon>Leotiomycetes</taxon>
        <taxon>Helotiales</taxon>
        <taxon>Ploettnerulaceae</taxon>
        <taxon>Cadophora</taxon>
    </lineage>
</organism>
<protein>
    <submittedName>
        <fullName evidence="2">Uncharacterized protein</fullName>
    </submittedName>
</protein>
<feature type="compositionally biased region" description="Low complexity" evidence="1">
    <location>
        <begin position="22"/>
        <end position="34"/>
    </location>
</feature>
<dbReference type="OrthoDB" id="3541633at2759"/>
<comment type="caution">
    <text evidence="2">The sequence shown here is derived from an EMBL/GenBank/DDBJ whole genome shotgun (WGS) entry which is preliminary data.</text>
</comment>
<dbReference type="AlphaFoldDB" id="A0A8H7TG29"/>
<reference evidence="2" key="1">
    <citation type="submission" date="2021-02" db="EMBL/GenBank/DDBJ databases">
        <title>Genome sequence Cadophora malorum strain M34.</title>
        <authorList>
            <person name="Stefanovic E."/>
            <person name="Vu D."/>
            <person name="Scully C."/>
            <person name="Dijksterhuis J."/>
            <person name="Roader J."/>
            <person name="Houbraken J."/>
        </authorList>
    </citation>
    <scope>NUCLEOTIDE SEQUENCE</scope>
    <source>
        <strain evidence="2">M34</strain>
    </source>
</reference>
<evidence type="ECO:0000256" key="1">
    <source>
        <dbReference type="SAM" id="MobiDB-lite"/>
    </source>
</evidence>
<accession>A0A8H7TG29</accession>
<name>A0A8H7TG29_9HELO</name>
<feature type="compositionally biased region" description="Acidic residues" evidence="1">
    <location>
        <begin position="286"/>
        <end position="315"/>
    </location>
</feature>
<dbReference type="Proteomes" id="UP000664132">
    <property type="component" value="Unassembled WGS sequence"/>
</dbReference>
<feature type="region of interest" description="Disordered" evidence="1">
    <location>
        <begin position="1"/>
        <end position="50"/>
    </location>
</feature>
<sequence length="315" mass="35251">MSTPSKRSSVNDGGSDRERSVSSDSASEQENSSGNAGSVGDGSNSQPVALFVRDPNGVYLSPHELQIVGPNARRVAGDTGKHKPVTKKGTIFHWDANEHVSKAPPTFGVKSRAATELTLYDEAGNPATFIYPPRQDLNFANQKEMDELQKWRLQVIKRKLDQNDDGQSRKTVFRQHWTDQEKDFLKELVLRNINANKRPFGKEDWEELAKEFNARFKGWPIKIGEATPPHEKGAGVWTEPSLVKKPHTMVERAPTAIKGQAIKYQDLKDEMDRLLESFGRASSEPTDNEDDDGMDDEENSDGDDEDEDEGGVYYD</sequence>
<feature type="compositionally biased region" description="Polar residues" evidence="1">
    <location>
        <begin position="1"/>
        <end position="11"/>
    </location>
</feature>
<proteinExistence type="predicted"/>
<gene>
    <name evidence="2" type="ORF">IFR04_008684</name>
</gene>
<dbReference type="EMBL" id="JAFJYH010000135">
    <property type="protein sequence ID" value="KAG4418163.1"/>
    <property type="molecule type" value="Genomic_DNA"/>
</dbReference>
<evidence type="ECO:0000313" key="3">
    <source>
        <dbReference type="Proteomes" id="UP000664132"/>
    </source>
</evidence>
<keyword evidence="3" id="KW-1185">Reference proteome</keyword>
<feature type="region of interest" description="Disordered" evidence="1">
    <location>
        <begin position="274"/>
        <end position="315"/>
    </location>
</feature>